<name>A0AAX3DX59_RHOPL</name>
<evidence type="ECO:0000256" key="3">
    <source>
        <dbReference type="ARBA" id="ARBA00023285"/>
    </source>
</evidence>
<dbReference type="PIRSF" id="PIRSF018982">
    <property type="entry name" value="EutC"/>
    <property type="match status" value="1"/>
</dbReference>
<dbReference type="EC" id="4.3.1.7" evidence="5"/>
<gene>
    <name evidence="5 6" type="primary">eutC</name>
    <name evidence="6" type="ORF">KQX62_18855</name>
</gene>
<evidence type="ECO:0000256" key="4">
    <source>
        <dbReference type="ARBA" id="ARBA00024446"/>
    </source>
</evidence>
<accession>A0AAX3DX59</accession>
<dbReference type="PANTHER" id="PTHR39330:SF1">
    <property type="entry name" value="ETHANOLAMINE AMMONIA-LYASE SMALL SUBUNIT"/>
    <property type="match status" value="1"/>
</dbReference>
<dbReference type="RefSeq" id="WP_264074275.1">
    <property type="nucleotide sequence ID" value="NZ_CP076676.1"/>
</dbReference>
<dbReference type="GO" id="GO:0031419">
    <property type="term" value="F:cobalamin binding"/>
    <property type="evidence" value="ECO:0007669"/>
    <property type="project" value="UniProtKB-UniRule"/>
</dbReference>
<dbReference type="NCBIfam" id="NF003971">
    <property type="entry name" value="PRK05465.1"/>
    <property type="match status" value="1"/>
</dbReference>
<proteinExistence type="inferred from homology"/>
<comment type="subunit">
    <text evidence="5">The basic unit is a heterodimer which dimerizes to form tetramers. The heterotetramers trimerize; 6 large subunits form a core ring with 6 small subunits projecting outwards.</text>
</comment>
<dbReference type="InterPro" id="IPR009246">
    <property type="entry name" value="EutC"/>
</dbReference>
<dbReference type="AlphaFoldDB" id="A0AAX3DX59"/>
<sequence>MNSPATPPRSLAELRRLTPARVALGRAGASLPTEALLDFTLAHARARDAVHAGFDAAALAAELQALGLPTLQVSSRAADRRDYLARPDLGRQLDPAARDVLAGAPPAGDVALVIGDGLSPVAVAAQATAVVRHLLPRLAAARIGVGAAVVATGARVALGDEIGAALGARMAVVLIGERPGLSAPASLGAYLTFGPRPGLTDADRNCVSNIHASGISADEAAHKIAWLIREGLVRQVTGVALKDESGSLMPELPPP</sequence>
<dbReference type="Proteomes" id="UP001163166">
    <property type="component" value="Chromosome"/>
</dbReference>
<dbReference type="Pfam" id="PF05985">
    <property type="entry name" value="EutC"/>
    <property type="match status" value="1"/>
</dbReference>
<keyword evidence="1 5" id="KW-0846">Cobalamin</keyword>
<dbReference type="GO" id="GO:0009350">
    <property type="term" value="C:ethanolamine ammonia-lyase complex"/>
    <property type="evidence" value="ECO:0007669"/>
    <property type="project" value="UniProtKB-UniRule"/>
</dbReference>
<feature type="binding site" evidence="5">
    <location>
        <position position="156"/>
    </location>
    <ligand>
        <name>adenosylcob(III)alamin</name>
        <dbReference type="ChEBI" id="CHEBI:18408"/>
    </ligand>
</feature>
<comment type="similarity">
    <text evidence="5">Belongs to the EutC family.</text>
</comment>
<protein>
    <recommendedName>
        <fullName evidence="5">Ethanolamine ammonia-lyase small subunit</fullName>
        <shortName evidence="5">EAL small subunit</shortName>
        <ecNumber evidence="5">4.3.1.7</ecNumber>
    </recommendedName>
</protein>
<reference evidence="6" key="1">
    <citation type="journal article" date="2022" name="Biol. Control">
        <title>In silico genomic analysis of Rhodopseudomonas palustris strains revealed potential biocontrol agents and crop yield enhancers.</title>
        <authorList>
            <person name="Surachat K."/>
            <person name="Kantachote D."/>
            <person name="Deachamag P."/>
            <person name="Wonglapsuwan M."/>
        </authorList>
    </citation>
    <scope>NUCLEOTIDE SEQUENCE</scope>
    <source>
        <strain evidence="6">TLS06</strain>
    </source>
</reference>
<comment type="catalytic activity">
    <reaction evidence="5">
        <text>ethanolamine = acetaldehyde + NH4(+)</text>
        <dbReference type="Rhea" id="RHEA:15313"/>
        <dbReference type="ChEBI" id="CHEBI:15343"/>
        <dbReference type="ChEBI" id="CHEBI:28938"/>
        <dbReference type="ChEBI" id="CHEBI:57603"/>
        <dbReference type="EC" id="4.3.1.7"/>
    </reaction>
</comment>
<comment type="function">
    <text evidence="5">Catalyzes the deamination of various vicinal amino-alcohols to oxo compounds. Allows this organism to utilize ethanolamine as the sole source of nitrogen and carbon in the presence of external vitamin B12.</text>
</comment>
<dbReference type="GO" id="GO:0006520">
    <property type="term" value="P:amino acid metabolic process"/>
    <property type="evidence" value="ECO:0007669"/>
    <property type="project" value="InterPro"/>
</dbReference>
<dbReference type="HAMAP" id="MF_00601">
    <property type="entry name" value="EutC"/>
    <property type="match status" value="1"/>
</dbReference>
<keyword evidence="3 5" id="KW-0170">Cobalt</keyword>
<dbReference type="InterPro" id="IPR042255">
    <property type="entry name" value="EutC_N"/>
</dbReference>
<comment type="pathway">
    <text evidence="5">Amine and polyamine degradation; ethanolamine degradation.</text>
</comment>
<evidence type="ECO:0000313" key="7">
    <source>
        <dbReference type="Proteomes" id="UP001163166"/>
    </source>
</evidence>
<feature type="binding site" evidence="5">
    <location>
        <position position="206"/>
    </location>
    <ligand>
        <name>adenosylcob(III)alamin</name>
        <dbReference type="ChEBI" id="CHEBI:18408"/>
    </ligand>
</feature>
<evidence type="ECO:0000256" key="2">
    <source>
        <dbReference type="ARBA" id="ARBA00023239"/>
    </source>
</evidence>
<dbReference type="InterPro" id="IPR042251">
    <property type="entry name" value="EutC_C"/>
</dbReference>
<dbReference type="GO" id="GO:0008851">
    <property type="term" value="F:ethanolamine ammonia-lyase activity"/>
    <property type="evidence" value="ECO:0007669"/>
    <property type="project" value="UniProtKB-UniRule"/>
</dbReference>
<comment type="subcellular location">
    <subcellularLocation>
        <location evidence="5">Bacterial microcompartment</location>
    </subcellularLocation>
</comment>
<evidence type="ECO:0000313" key="6">
    <source>
        <dbReference type="EMBL" id="UYO38760.1"/>
    </source>
</evidence>
<comment type="cofactor">
    <cofactor evidence="5">
        <name>adenosylcob(III)alamin</name>
        <dbReference type="ChEBI" id="CHEBI:18408"/>
    </cofactor>
    <text evidence="5">Binds between the large and small subunits.</text>
</comment>
<keyword evidence="2 5" id="KW-0456">Lyase</keyword>
<dbReference type="Gene3D" id="1.10.30.40">
    <property type="entry name" value="Ethanolamine ammonia-lyase light chain (EutC), N-terminal domain"/>
    <property type="match status" value="1"/>
</dbReference>
<dbReference type="GO" id="GO:0046336">
    <property type="term" value="P:ethanolamine catabolic process"/>
    <property type="evidence" value="ECO:0007669"/>
    <property type="project" value="UniProtKB-UniRule"/>
</dbReference>
<dbReference type="Gene3D" id="3.40.50.11240">
    <property type="entry name" value="Ethanolamine ammonia-lyase light chain (EutC)"/>
    <property type="match status" value="1"/>
</dbReference>
<keyword evidence="4 5" id="KW-1283">Bacterial microcompartment</keyword>
<dbReference type="GO" id="GO:0031471">
    <property type="term" value="C:ethanolamine degradation polyhedral organelle"/>
    <property type="evidence" value="ECO:0007669"/>
    <property type="project" value="UniProtKB-UniRule"/>
</dbReference>
<dbReference type="PANTHER" id="PTHR39330">
    <property type="entry name" value="ETHANOLAMINE AMMONIA-LYASE LIGHT CHAIN"/>
    <property type="match status" value="1"/>
</dbReference>
<evidence type="ECO:0000256" key="5">
    <source>
        <dbReference type="HAMAP-Rule" id="MF_00601"/>
    </source>
</evidence>
<dbReference type="EMBL" id="CP076676">
    <property type="protein sequence ID" value="UYO38760.1"/>
    <property type="molecule type" value="Genomic_DNA"/>
</dbReference>
<feature type="binding site" evidence="5">
    <location>
        <position position="177"/>
    </location>
    <ligand>
        <name>adenosylcob(III)alamin</name>
        <dbReference type="ChEBI" id="CHEBI:18408"/>
    </ligand>
</feature>
<organism evidence="6 7">
    <name type="scientific">Rhodopseudomonas palustris</name>
    <dbReference type="NCBI Taxonomy" id="1076"/>
    <lineage>
        <taxon>Bacteria</taxon>
        <taxon>Pseudomonadati</taxon>
        <taxon>Pseudomonadota</taxon>
        <taxon>Alphaproteobacteria</taxon>
        <taxon>Hyphomicrobiales</taxon>
        <taxon>Nitrobacteraceae</taxon>
        <taxon>Rhodopseudomonas</taxon>
    </lineage>
</organism>
<evidence type="ECO:0000256" key="1">
    <source>
        <dbReference type="ARBA" id="ARBA00022628"/>
    </source>
</evidence>